<comment type="caution">
    <text evidence="1">The sequence shown here is derived from an EMBL/GenBank/DDBJ whole genome shotgun (WGS) entry which is preliminary data.</text>
</comment>
<reference evidence="1 2" key="1">
    <citation type="submission" date="2014-06" db="EMBL/GenBank/DDBJ databases">
        <title>Rhizobium pelagicum/R2-400B4.</title>
        <authorList>
            <person name="Kimes N.E."/>
            <person name="Lopez-Perez M."/>
        </authorList>
    </citation>
    <scope>NUCLEOTIDE SEQUENCE [LARGE SCALE GENOMIC DNA]</scope>
    <source>
        <strain evidence="1 2">R2-400B4</strain>
    </source>
</reference>
<proteinExistence type="predicted"/>
<evidence type="ECO:0000313" key="1">
    <source>
        <dbReference type="EMBL" id="KEQ09016.1"/>
    </source>
</evidence>
<evidence type="ECO:0000313" key="2">
    <source>
        <dbReference type="Proteomes" id="UP000052167"/>
    </source>
</evidence>
<protein>
    <submittedName>
        <fullName evidence="1">Uncharacterized protein</fullName>
    </submittedName>
</protein>
<dbReference type="EMBL" id="JOKJ01000008">
    <property type="protein sequence ID" value="KEQ09016.1"/>
    <property type="molecule type" value="Genomic_DNA"/>
</dbReference>
<accession>A0A922TBC0</accession>
<dbReference type="Proteomes" id="UP000052167">
    <property type="component" value="Unassembled WGS sequence"/>
</dbReference>
<gene>
    <name evidence="1" type="ORF">GV68_24910</name>
</gene>
<organism evidence="1 2">
    <name type="scientific">Pseudorhizobium pelagicum</name>
    <dbReference type="NCBI Taxonomy" id="1509405"/>
    <lineage>
        <taxon>Bacteria</taxon>
        <taxon>Pseudomonadati</taxon>
        <taxon>Pseudomonadota</taxon>
        <taxon>Alphaproteobacteria</taxon>
        <taxon>Hyphomicrobiales</taxon>
        <taxon>Rhizobiaceae</taxon>
        <taxon>Rhizobium/Agrobacterium group</taxon>
        <taxon>Pseudorhizobium</taxon>
    </lineage>
</organism>
<sequence length="78" mass="8723">MLREAVQIAAKAAGTTREDERQHLASIVFSFYSLGLMDPRRLAEIAVLASSSRLFRSQYYGEPGQSRAGERARTAYLE</sequence>
<name>A0A922TBC0_9HYPH</name>
<keyword evidence="2" id="KW-1185">Reference proteome</keyword>
<dbReference type="AlphaFoldDB" id="A0A922TBC0"/>